<feature type="compositionally biased region" description="Acidic residues" evidence="8">
    <location>
        <begin position="321"/>
        <end position="332"/>
    </location>
</feature>
<dbReference type="EC" id="2.3.1.225" evidence="7"/>
<evidence type="ECO:0000313" key="10">
    <source>
        <dbReference type="EMBL" id="EKX49131.1"/>
    </source>
</evidence>
<sequence length="356" mass="40926">MAKTDDGEFQRVNGFERPFDTLQLLSWIMFSFMVFSFFLVVMPLEEDKSRLIAITIVYALLLLAVVLLAARTSALNPVDRTIDEKLQATPRDVPTGDLLYCSYCKCKVHKRSKHCRLCNKCIRNFDHHCKWLNNCVGSVNYPPFFMLICITFLFTLLHSVWSFVIWKRLWDERSSKAYFYESLQYFRGSSHTGLLVLVFISFVAAAIACILLLQLVLFHIYLQYTGMSTYDYILSRRDKKTRQKNLREAKNKIVPVSEKSNQIPKIQEVEETSWDLAEMQAAENQAKGYELPTERNRGSGLEGEGNRRQSLPAKLSPTVASEEETARDEEESQAASNLPKEKKLGKLRPLPVKLAN</sequence>
<comment type="similarity">
    <text evidence="7">Belongs to the DHHC palmitoyltransferase family.</text>
</comment>
<feature type="transmembrane region" description="Helical" evidence="7">
    <location>
        <begin position="24"/>
        <end position="44"/>
    </location>
</feature>
<keyword evidence="5 7" id="KW-0472">Membrane</keyword>
<dbReference type="STRING" id="905079.L1JKT9"/>
<dbReference type="Pfam" id="PF01529">
    <property type="entry name" value="DHHC"/>
    <property type="match status" value="1"/>
</dbReference>
<reference evidence="10 12" key="1">
    <citation type="journal article" date="2012" name="Nature">
        <title>Algal genomes reveal evolutionary mosaicism and the fate of nucleomorphs.</title>
        <authorList>
            <consortium name="DOE Joint Genome Institute"/>
            <person name="Curtis B.A."/>
            <person name="Tanifuji G."/>
            <person name="Burki F."/>
            <person name="Gruber A."/>
            <person name="Irimia M."/>
            <person name="Maruyama S."/>
            <person name="Arias M.C."/>
            <person name="Ball S.G."/>
            <person name="Gile G.H."/>
            <person name="Hirakawa Y."/>
            <person name="Hopkins J.F."/>
            <person name="Kuo A."/>
            <person name="Rensing S.A."/>
            <person name="Schmutz J."/>
            <person name="Symeonidi A."/>
            <person name="Elias M."/>
            <person name="Eveleigh R.J."/>
            <person name="Herman E.K."/>
            <person name="Klute M.J."/>
            <person name="Nakayama T."/>
            <person name="Obornik M."/>
            <person name="Reyes-Prieto A."/>
            <person name="Armbrust E.V."/>
            <person name="Aves S.J."/>
            <person name="Beiko R.G."/>
            <person name="Coutinho P."/>
            <person name="Dacks J.B."/>
            <person name="Durnford D.G."/>
            <person name="Fast N.M."/>
            <person name="Green B.R."/>
            <person name="Grisdale C.J."/>
            <person name="Hempel F."/>
            <person name="Henrissat B."/>
            <person name="Hoppner M.P."/>
            <person name="Ishida K."/>
            <person name="Kim E."/>
            <person name="Koreny L."/>
            <person name="Kroth P.G."/>
            <person name="Liu Y."/>
            <person name="Malik S.B."/>
            <person name="Maier U.G."/>
            <person name="McRose D."/>
            <person name="Mock T."/>
            <person name="Neilson J.A."/>
            <person name="Onodera N.T."/>
            <person name="Poole A.M."/>
            <person name="Pritham E.J."/>
            <person name="Richards T.A."/>
            <person name="Rocap G."/>
            <person name="Roy S.W."/>
            <person name="Sarai C."/>
            <person name="Schaack S."/>
            <person name="Shirato S."/>
            <person name="Slamovits C.H."/>
            <person name="Spencer D.F."/>
            <person name="Suzuki S."/>
            <person name="Worden A.Z."/>
            <person name="Zauner S."/>
            <person name="Barry K."/>
            <person name="Bell C."/>
            <person name="Bharti A.K."/>
            <person name="Crow J.A."/>
            <person name="Grimwood J."/>
            <person name="Kramer R."/>
            <person name="Lindquist E."/>
            <person name="Lucas S."/>
            <person name="Salamov A."/>
            <person name="McFadden G.I."/>
            <person name="Lane C.E."/>
            <person name="Keeling P.J."/>
            <person name="Gray M.W."/>
            <person name="Grigoriev I.V."/>
            <person name="Archibald J.M."/>
        </authorList>
    </citation>
    <scope>NUCLEOTIDE SEQUENCE</scope>
    <source>
        <strain evidence="10 12">CCMP2712</strain>
    </source>
</reference>
<dbReference type="InterPro" id="IPR001594">
    <property type="entry name" value="Palmitoyltrfase_DHHC"/>
</dbReference>
<dbReference type="GO" id="GO:0016020">
    <property type="term" value="C:membrane"/>
    <property type="evidence" value="ECO:0007669"/>
    <property type="project" value="UniProtKB-SubCell"/>
</dbReference>
<reference evidence="12" key="2">
    <citation type="submission" date="2012-11" db="EMBL/GenBank/DDBJ databases">
        <authorList>
            <person name="Kuo A."/>
            <person name="Curtis B.A."/>
            <person name="Tanifuji G."/>
            <person name="Burki F."/>
            <person name="Gruber A."/>
            <person name="Irimia M."/>
            <person name="Maruyama S."/>
            <person name="Arias M.C."/>
            <person name="Ball S.G."/>
            <person name="Gile G.H."/>
            <person name="Hirakawa Y."/>
            <person name="Hopkins J.F."/>
            <person name="Rensing S.A."/>
            <person name="Schmutz J."/>
            <person name="Symeonidi A."/>
            <person name="Elias M."/>
            <person name="Eveleigh R.J."/>
            <person name="Herman E.K."/>
            <person name="Klute M.J."/>
            <person name="Nakayama T."/>
            <person name="Obornik M."/>
            <person name="Reyes-Prieto A."/>
            <person name="Armbrust E.V."/>
            <person name="Aves S.J."/>
            <person name="Beiko R.G."/>
            <person name="Coutinho P."/>
            <person name="Dacks J.B."/>
            <person name="Durnford D.G."/>
            <person name="Fast N.M."/>
            <person name="Green B.R."/>
            <person name="Grisdale C."/>
            <person name="Hempe F."/>
            <person name="Henrissat B."/>
            <person name="Hoppner M.P."/>
            <person name="Ishida K.-I."/>
            <person name="Kim E."/>
            <person name="Koreny L."/>
            <person name="Kroth P.G."/>
            <person name="Liu Y."/>
            <person name="Malik S.-B."/>
            <person name="Maier U.G."/>
            <person name="McRose D."/>
            <person name="Mock T."/>
            <person name="Neilson J.A."/>
            <person name="Onodera N.T."/>
            <person name="Poole A.M."/>
            <person name="Pritham E.J."/>
            <person name="Richards T.A."/>
            <person name="Rocap G."/>
            <person name="Roy S.W."/>
            <person name="Sarai C."/>
            <person name="Schaack S."/>
            <person name="Shirato S."/>
            <person name="Slamovits C.H."/>
            <person name="Spencer D.F."/>
            <person name="Suzuki S."/>
            <person name="Worden A.Z."/>
            <person name="Zauner S."/>
            <person name="Barry K."/>
            <person name="Bell C."/>
            <person name="Bharti A.K."/>
            <person name="Crow J.A."/>
            <person name="Grimwood J."/>
            <person name="Kramer R."/>
            <person name="Lindquist E."/>
            <person name="Lucas S."/>
            <person name="Salamov A."/>
            <person name="McFadden G.I."/>
            <person name="Lane C.E."/>
            <person name="Keeling P.J."/>
            <person name="Gray M.W."/>
            <person name="Grigoriev I.V."/>
            <person name="Archibald J.M."/>
        </authorList>
    </citation>
    <scope>NUCLEOTIDE SEQUENCE</scope>
    <source>
        <strain evidence="12">CCMP2712</strain>
    </source>
</reference>
<gene>
    <name evidence="10" type="ORF">GUITHDRAFT_93489</name>
</gene>
<dbReference type="PANTHER" id="PTHR22883:SF203">
    <property type="entry name" value="PALMITOYLTRANSFERASE"/>
    <property type="match status" value="1"/>
</dbReference>
<dbReference type="Proteomes" id="UP000011087">
    <property type="component" value="Unassembled WGS sequence"/>
</dbReference>
<keyword evidence="4 7" id="KW-1133">Transmembrane helix</keyword>
<dbReference type="PaxDb" id="55529-EKX49131"/>
<dbReference type="HOGENOM" id="CLU_779494_0_0_1"/>
<name>L1JKT9_GUITC</name>
<keyword evidence="12" id="KW-1185">Reference proteome</keyword>
<evidence type="ECO:0000256" key="3">
    <source>
        <dbReference type="ARBA" id="ARBA00022692"/>
    </source>
</evidence>
<dbReference type="KEGG" id="gtt:GUITHDRAFT_93489"/>
<comment type="catalytic activity">
    <reaction evidence="7">
        <text>L-cysteinyl-[protein] + hexadecanoyl-CoA = S-hexadecanoyl-L-cysteinyl-[protein] + CoA</text>
        <dbReference type="Rhea" id="RHEA:36683"/>
        <dbReference type="Rhea" id="RHEA-COMP:10131"/>
        <dbReference type="Rhea" id="RHEA-COMP:11032"/>
        <dbReference type="ChEBI" id="CHEBI:29950"/>
        <dbReference type="ChEBI" id="CHEBI:57287"/>
        <dbReference type="ChEBI" id="CHEBI:57379"/>
        <dbReference type="ChEBI" id="CHEBI:74151"/>
        <dbReference type="EC" id="2.3.1.225"/>
    </reaction>
</comment>
<feature type="transmembrane region" description="Helical" evidence="7">
    <location>
        <begin position="51"/>
        <end position="70"/>
    </location>
</feature>
<protein>
    <recommendedName>
        <fullName evidence="7">Palmitoyltransferase</fullName>
        <ecNumber evidence="7">2.3.1.225</ecNumber>
    </recommendedName>
</protein>
<evidence type="ECO:0000256" key="8">
    <source>
        <dbReference type="SAM" id="MobiDB-lite"/>
    </source>
</evidence>
<dbReference type="GO" id="GO:0005783">
    <property type="term" value="C:endoplasmic reticulum"/>
    <property type="evidence" value="ECO:0007669"/>
    <property type="project" value="TreeGrafter"/>
</dbReference>
<organism evidence="10">
    <name type="scientific">Guillardia theta (strain CCMP2712)</name>
    <name type="common">Cryptophyte</name>
    <dbReference type="NCBI Taxonomy" id="905079"/>
    <lineage>
        <taxon>Eukaryota</taxon>
        <taxon>Cryptophyceae</taxon>
        <taxon>Pyrenomonadales</taxon>
        <taxon>Geminigeraceae</taxon>
        <taxon>Guillardia</taxon>
    </lineage>
</organism>
<dbReference type="EnsemblProtists" id="EKX49131">
    <property type="protein sequence ID" value="EKX49131"/>
    <property type="gene ID" value="GUITHDRAFT_93489"/>
</dbReference>
<accession>L1JKT9</accession>
<evidence type="ECO:0000259" key="9">
    <source>
        <dbReference type="Pfam" id="PF01529"/>
    </source>
</evidence>
<evidence type="ECO:0000256" key="2">
    <source>
        <dbReference type="ARBA" id="ARBA00022679"/>
    </source>
</evidence>
<keyword evidence="6 7" id="KW-0012">Acyltransferase</keyword>
<feature type="transmembrane region" description="Helical" evidence="7">
    <location>
        <begin position="144"/>
        <end position="166"/>
    </location>
</feature>
<evidence type="ECO:0000256" key="7">
    <source>
        <dbReference type="RuleBase" id="RU079119"/>
    </source>
</evidence>
<proteinExistence type="inferred from homology"/>
<feature type="transmembrane region" description="Helical" evidence="7">
    <location>
        <begin position="194"/>
        <end position="222"/>
    </location>
</feature>
<comment type="subcellular location">
    <subcellularLocation>
        <location evidence="1">Membrane</location>
        <topology evidence="1">Multi-pass membrane protein</topology>
    </subcellularLocation>
</comment>
<evidence type="ECO:0000256" key="4">
    <source>
        <dbReference type="ARBA" id="ARBA00022989"/>
    </source>
</evidence>
<comment type="domain">
    <text evidence="7">The DHHC domain is required for palmitoyltransferase activity.</text>
</comment>
<evidence type="ECO:0000256" key="6">
    <source>
        <dbReference type="ARBA" id="ARBA00023315"/>
    </source>
</evidence>
<evidence type="ECO:0000256" key="1">
    <source>
        <dbReference type="ARBA" id="ARBA00004141"/>
    </source>
</evidence>
<dbReference type="GeneID" id="17305802"/>
<reference evidence="11" key="3">
    <citation type="submission" date="2016-03" db="UniProtKB">
        <authorList>
            <consortium name="EnsemblProtists"/>
        </authorList>
    </citation>
    <scope>IDENTIFICATION</scope>
</reference>
<dbReference type="RefSeq" id="XP_005836111.1">
    <property type="nucleotide sequence ID" value="XM_005836054.1"/>
</dbReference>
<dbReference type="eggNOG" id="KOG1311">
    <property type="taxonomic scope" value="Eukaryota"/>
</dbReference>
<evidence type="ECO:0000313" key="11">
    <source>
        <dbReference type="EnsemblProtists" id="EKX49131"/>
    </source>
</evidence>
<feature type="domain" description="Palmitoyltransferase DHHC" evidence="9">
    <location>
        <begin position="98"/>
        <end position="233"/>
    </location>
</feature>
<keyword evidence="3 7" id="KW-0812">Transmembrane</keyword>
<dbReference type="GO" id="GO:0005794">
    <property type="term" value="C:Golgi apparatus"/>
    <property type="evidence" value="ECO:0007669"/>
    <property type="project" value="TreeGrafter"/>
</dbReference>
<evidence type="ECO:0000313" key="12">
    <source>
        <dbReference type="Proteomes" id="UP000011087"/>
    </source>
</evidence>
<evidence type="ECO:0000256" key="5">
    <source>
        <dbReference type="ARBA" id="ARBA00023136"/>
    </source>
</evidence>
<dbReference type="GO" id="GO:0019706">
    <property type="term" value="F:protein-cysteine S-palmitoyltransferase activity"/>
    <property type="evidence" value="ECO:0007669"/>
    <property type="project" value="UniProtKB-EC"/>
</dbReference>
<dbReference type="PANTHER" id="PTHR22883">
    <property type="entry name" value="ZINC FINGER DHHC DOMAIN CONTAINING PROTEIN"/>
    <property type="match status" value="1"/>
</dbReference>
<dbReference type="OMA" id="ANYAQFF"/>
<dbReference type="PROSITE" id="PS50216">
    <property type="entry name" value="DHHC"/>
    <property type="match status" value="1"/>
</dbReference>
<dbReference type="EMBL" id="JH992983">
    <property type="protein sequence ID" value="EKX49131.1"/>
    <property type="molecule type" value="Genomic_DNA"/>
</dbReference>
<dbReference type="GO" id="GO:0006612">
    <property type="term" value="P:protein targeting to membrane"/>
    <property type="evidence" value="ECO:0007669"/>
    <property type="project" value="TreeGrafter"/>
</dbReference>
<keyword evidence="2 7" id="KW-0808">Transferase</keyword>
<feature type="region of interest" description="Disordered" evidence="8">
    <location>
        <begin position="285"/>
        <end position="356"/>
    </location>
</feature>
<dbReference type="OrthoDB" id="9909019at2759"/>
<dbReference type="InterPro" id="IPR039859">
    <property type="entry name" value="PFA4/ZDH16/20/ERF2-like"/>
</dbReference>
<dbReference type="AlphaFoldDB" id="L1JKT9"/>